<feature type="coiled-coil region" evidence="1">
    <location>
        <begin position="391"/>
        <end position="455"/>
    </location>
</feature>
<evidence type="ECO:0000313" key="4">
    <source>
        <dbReference type="Proteomes" id="UP001523550"/>
    </source>
</evidence>
<dbReference type="RefSeq" id="WP_253448075.1">
    <property type="nucleotide sequence ID" value="NZ_JALJYF010000002.1"/>
</dbReference>
<dbReference type="Proteomes" id="UP001523550">
    <property type="component" value="Unassembled WGS sequence"/>
</dbReference>
<dbReference type="PANTHER" id="PTHR32114:SF2">
    <property type="entry name" value="ABC TRANSPORTER ABCH.3"/>
    <property type="match status" value="1"/>
</dbReference>
<evidence type="ECO:0000259" key="2">
    <source>
        <dbReference type="Pfam" id="PF13476"/>
    </source>
</evidence>
<accession>A0ABT1G8H9</accession>
<proteinExistence type="predicted"/>
<organism evidence="3 4">
    <name type="scientific">Natronospira proteinivora</name>
    <dbReference type="NCBI Taxonomy" id="1807133"/>
    <lineage>
        <taxon>Bacteria</taxon>
        <taxon>Pseudomonadati</taxon>
        <taxon>Pseudomonadota</taxon>
        <taxon>Gammaproteobacteria</taxon>
        <taxon>Natronospirales</taxon>
        <taxon>Natronospiraceae</taxon>
        <taxon>Natronospira</taxon>
    </lineage>
</organism>
<dbReference type="SUPFAM" id="SSF52540">
    <property type="entry name" value="P-loop containing nucleoside triphosphate hydrolases"/>
    <property type="match status" value="1"/>
</dbReference>
<protein>
    <submittedName>
        <fullName evidence="3">DNA sulfur modification protein DndD</fullName>
    </submittedName>
</protein>
<keyword evidence="1" id="KW-0175">Coiled coil</keyword>
<reference evidence="3 4" key="1">
    <citation type="submission" date="2022-03" db="EMBL/GenBank/DDBJ databases">
        <title>Genomic Encyclopedia of Type Strains, Phase III (KMG-III): the genomes of soil and plant-associated and newly described type strains.</title>
        <authorList>
            <person name="Whitman W."/>
        </authorList>
    </citation>
    <scope>NUCLEOTIDE SEQUENCE [LARGE SCALE GENOMIC DNA]</scope>
    <source>
        <strain evidence="3 4">BSker1</strain>
    </source>
</reference>
<dbReference type="InterPro" id="IPR017599">
    <property type="entry name" value="DNA_S_DndD"/>
</dbReference>
<feature type="coiled-coil region" evidence="1">
    <location>
        <begin position="185"/>
        <end position="232"/>
    </location>
</feature>
<dbReference type="InterPro" id="IPR038729">
    <property type="entry name" value="Rad50/SbcC_AAA"/>
</dbReference>
<evidence type="ECO:0000313" key="3">
    <source>
        <dbReference type="EMBL" id="MCP1727610.1"/>
    </source>
</evidence>
<comment type="caution">
    <text evidence="3">The sequence shown here is derived from an EMBL/GenBank/DDBJ whole genome shotgun (WGS) entry which is preliminary data.</text>
</comment>
<dbReference type="PANTHER" id="PTHR32114">
    <property type="entry name" value="ABC TRANSPORTER ABCH.3"/>
    <property type="match status" value="1"/>
</dbReference>
<evidence type="ECO:0000256" key="1">
    <source>
        <dbReference type="SAM" id="Coils"/>
    </source>
</evidence>
<name>A0ABT1G8H9_9GAMM</name>
<sequence length="664" mass="74035">MRFQEITLHNVGVYQGRQVIDLSSTSVDKPVLLFGGLNGGGKTTFLEAIQLALYGKLAQTARRGSRAYEDYLLELTNRAVSPEEGAAITLVFEESEGSERHEYTLVRTWRVKGKGFRESVEVYVDGGYSPALSENWEEEVERFLPQRLCNLFFFDGEQIEALAEPSRTTSILRTAISSLLGLELVDQLQADLTAVERKKRRQNASPGSDDEIRRLEEQRAAAMQRLEFLQSDSIAKHADLQAAKQRLSKAEADFEARGGSLFERSQDLEKQKTELELRLRSHEGDLRELASGVLPLALVKDQLVALQGKAESDSEARSASVAVQLLSASDAALLEDLKSKIHDHKVINTLESSLAARREGLHETAGNKASGLALDEPAKDQLNGLLQGERLDKSIGKVEQVKQDLDELSEALTKIEREIARIPDEGALHDIIEARADAKVKLEYAEAQYQESKNAWESCRQGLDTLDEQLAKTYENIELNSQRDELDGRIVDRAVQIREVMTSFKKRVLEKHVARLESLILESYQCLLRKTGLIRGVEIDPDSLTLNLRGIHGEVVQPRHLSAGERQLLATSILWGLAKASGRSLPIVIDTPLGRLDSSHRTNLVENYFPNASHQVILLSTDEEIDGRYLKKLKPHLAACYELSYDDETGGTNVVEGYFEETAA</sequence>
<feature type="domain" description="Rad50/SbcC-type AAA" evidence="2">
    <location>
        <begin position="5"/>
        <end position="244"/>
    </location>
</feature>
<dbReference type="EMBL" id="JALJYF010000002">
    <property type="protein sequence ID" value="MCP1727610.1"/>
    <property type="molecule type" value="Genomic_DNA"/>
</dbReference>
<dbReference type="NCBIfam" id="TIGR03185">
    <property type="entry name" value="DNA_S_dndD"/>
    <property type="match status" value="1"/>
</dbReference>
<dbReference type="Pfam" id="PF13476">
    <property type="entry name" value="AAA_23"/>
    <property type="match status" value="1"/>
</dbReference>
<keyword evidence="4" id="KW-1185">Reference proteome</keyword>
<gene>
    <name evidence="3" type="ORF">J2T60_001610</name>
</gene>
<dbReference type="InterPro" id="IPR027417">
    <property type="entry name" value="P-loop_NTPase"/>
</dbReference>
<dbReference type="Gene3D" id="3.40.50.300">
    <property type="entry name" value="P-loop containing nucleotide triphosphate hydrolases"/>
    <property type="match status" value="2"/>
</dbReference>